<dbReference type="Gene3D" id="1.25.10.10">
    <property type="entry name" value="Leucine-rich Repeat Variant"/>
    <property type="match status" value="1"/>
</dbReference>
<dbReference type="EMBL" id="RYZH01000076">
    <property type="protein sequence ID" value="RUL82173.1"/>
    <property type="molecule type" value="Genomic_DNA"/>
</dbReference>
<protein>
    <submittedName>
        <fullName evidence="6">C-type cytochrome</fullName>
    </submittedName>
</protein>
<evidence type="ECO:0000259" key="5">
    <source>
        <dbReference type="PROSITE" id="PS51007"/>
    </source>
</evidence>
<keyword evidence="2 4" id="KW-0479">Metal-binding</keyword>
<dbReference type="Pfam" id="PF23500">
    <property type="entry name" value="DUF7133"/>
    <property type="match status" value="1"/>
</dbReference>
<dbReference type="InterPro" id="IPR009056">
    <property type="entry name" value="Cyt_c-like_dom"/>
</dbReference>
<keyword evidence="3 4" id="KW-0408">Iron</keyword>
<dbReference type="Gene3D" id="1.10.760.10">
    <property type="entry name" value="Cytochrome c-like domain"/>
    <property type="match status" value="1"/>
</dbReference>
<keyword evidence="1 4" id="KW-0349">Heme</keyword>
<dbReference type="GO" id="GO:0046872">
    <property type="term" value="F:metal ion binding"/>
    <property type="evidence" value="ECO:0007669"/>
    <property type="project" value="UniProtKB-KW"/>
</dbReference>
<comment type="caution">
    <text evidence="6">The sequence shown here is derived from an EMBL/GenBank/DDBJ whole genome shotgun (WGS) entry which is preliminary data.</text>
</comment>
<dbReference type="InterPro" id="IPR011989">
    <property type="entry name" value="ARM-like"/>
</dbReference>
<sequence>MATLSAVPGLATAQDLVATTDPKTPEEELAALKLPPGFEIQLVASEPDIYKPMNLAFDERGRLWVTSSLEYPFPPEDGRPGRDRVTILGDFGPDGRARSVTQFAEDLTIPIGLLPLSATEALVHSIPEILRLTDTDGDGKADRREVVLKHYGFRDTHGMTNAFTLGFDGWVYACHGFSNTSTVEAGNGGSITMQSGNTYRFRPDGSAIEQWTWGQVNPFGLTLDALGDLWSSDCHTMPIYLLLRGAYYPSFGKPHDGLGFGPSMMEHQHGSTGIAGIVRYQADHFPEPWRDTIFIGNPVTSRVNHDRIEWVGSTPKAIEQPDFIVSDDPWFRPVDLELGPDGALYIADFYNRIIGHYEVPLTHPGRDRDRGRIWRVVYVGEDGSNPPPEMPRPDWAAASVAELVDDLDHPNLAVRLRATHELVGRGPGEEVAGALLAAMEAGSSAEARVHALWALERLGTLPADRLAASVVDPDRAVRVHAMRLLAERSAWDAGPRDYALIGLKDADPFVRRAAADALGRHPEAGLILPLLEARQAAEPADSHLVHVIRMALRDQLRSPSSWESLPESMSDADRGAIADVALGVPTAEAAGFLLDYLRTAPGAPEDASRFVEHVARYGAEGSQAEARSFARSASEGDLRRGLDLLRAIHRGLQARGASPDEETVGWAVELARALLGSAEDRDRVDAVDLIGSFRLRPLVADLDALLADPGGPEAARLAAIDARAAIDPSGSVPPLSALLGSAVEPAAIRDRAAEALGRLSRPESQASLLDTLAIAPSRLQRTIAVALSATEAGAEALLEAVEAGKAPAALLREPGVQIRMTNIGIPAMVSRIEALTEGLPPADEALRQQVDDRLARFSSLEQAPDVELGRAVFFEHCASCHKIGDEGAQVGPQLDGVGVRGPLRLMEDILNPNLNVDQAFRATTLALVDGRVLTGLLLAEEGDVLVLADAEGKSQRIPAADVEERTTAPLSPMPANFGERIPEDEFDRLIAYLLEQRAGDD</sequence>
<dbReference type="PANTHER" id="PTHR33546">
    <property type="entry name" value="LARGE, MULTIFUNCTIONAL SECRETED PROTEIN-RELATED"/>
    <property type="match status" value="1"/>
</dbReference>
<dbReference type="GO" id="GO:0020037">
    <property type="term" value="F:heme binding"/>
    <property type="evidence" value="ECO:0007669"/>
    <property type="project" value="InterPro"/>
</dbReference>
<dbReference type="InterPro" id="IPR055557">
    <property type="entry name" value="DUF7133"/>
</dbReference>
<evidence type="ECO:0000256" key="2">
    <source>
        <dbReference type="ARBA" id="ARBA00022723"/>
    </source>
</evidence>
<reference evidence="6 7" key="2">
    <citation type="submission" date="2019-01" db="EMBL/GenBank/DDBJ databases">
        <title>Tautonia sociabilis, a novel thermotolerant planctomycete of Isosphaeraceae family, isolated from a 4000 m deep subterranean habitat.</title>
        <authorList>
            <person name="Kovaleva O.L."/>
            <person name="Elcheninov A.G."/>
            <person name="Van Heerden E."/>
            <person name="Toshchakov S.V."/>
            <person name="Novikov A."/>
            <person name="Bonch-Osmolovskaya E.A."/>
            <person name="Kublanov I.V."/>
        </authorList>
    </citation>
    <scope>NUCLEOTIDE SEQUENCE [LARGE SCALE GENOMIC DNA]</scope>
    <source>
        <strain evidence="6 7">GM2012</strain>
    </source>
</reference>
<dbReference type="NCBIfam" id="TIGR02604">
    <property type="entry name" value="Piru_Ver_Nterm"/>
    <property type="match status" value="1"/>
</dbReference>
<dbReference type="InterPro" id="IPR013428">
    <property type="entry name" value="Membrane-bound_put_N"/>
</dbReference>
<dbReference type="InterPro" id="IPR016024">
    <property type="entry name" value="ARM-type_fold"/>
</dbReference>
<dbReference type="OrthoDB" id="221643at2"/>
<dbReference type="NCBIfam" id="TIGR02603">
    <property type="entry name" value="CxxCH_TIGR02603"/>
    <property type="match status" value="1"/>
</dbReference>
<dbReference type="PROSITE" id="PS51007">
    <property type="entry name" value="CYTC"/>
    <property type="match status" value="1"/>
</dbReference>
<keyword evidence="7" id="KW-1185">Reference proteome</keyword>
<evidence type="ECO:0000256" key="1">
    <source>
        <dbReference type="ARBA" id="ARBA00022617"/>
    </source>
</evidence>
<evidence type="ECO:0000256" key="4">
    <source>
        <dbReference type="PROSITE-ProRule" id="PRU00433"/>
    </source>
</evidence>
<dbReference type="SUPFAM" id="SSF46626">
    <property type="entry name" value="Cytochrome c"/>
    <property type="match status" value="1"/>
</dbReference>
<dbReference type="AlphaFoldDB" id="A0A432MCQ8"/>
<evidence type="ECO:0000313" key="6">
    <source>
        <dbReference type="EMBL" id="RUL82173.1"/>
    </source>
</evidence>
<dbReference type="InterPro" id="IPR011041">
    <property type="entry name" value="Quinoprot_gluc/sorb_DH_b-prop"/>
</dbReference>
<dbReference type="GO" id="GO:0009055">
    <property type="term" value="F:electron transfer activity"/>
    <property type="evidence" value="ECO:0007669"/>
    <property type="project" value="InterPro"/>
</dbReference>
<dbReference type="Pfam" id="PF00034">
    <property type="entry name" value="Cytochrom_C"/>
    <property type="match status" value="1"/>
</dbReference>
<evidence type="ECO:0000256" key="3">
    <source>
        <dbReference type="ARBA" id="ARBA00023004"/>
    </source>
</evidence>
<dbReference type="SUPFAM" id="SSF50952">
    <property type="entry name" value="Soluble quinoprotein glucose dehydrogenase"/>
    <property type="match status" value="1"/>
</dbReference>
<dbReference type="InterPro" id="IPR036909">
    <property type="entry name" value="Cyt_c-like_dom_sf"/>
</dbReference>
<dbReference type="PANTHER" id="PTHR33546:SF1">
    <property type="entry name" value="LARGE, MULTIFUNCTIONAL SECRETED PROTEIN"/>
    <property type="match status" value="1"/>
</dbReference>
<accession>A0A432MCQ8</accession>
<proteinExistence type="predicted"/>
<organism evidence="6 7">
    <name type="scientific">Tautonia sociabilis</name>
    <dbReference type="NCBI Taxonomy" id="2080755"/>
    <lineage>
        <taxon>Bacteria</taxon>
        <taxon>Pseudomonadati</taxon>
        <taxon>Planctomycetota</taxon>
        <taxon>Planctomycetia</taxon>
        <taxon>Isosphaerales</taxon>
        <taxon>Isosphaeraceae</taxon>
        <taxon>Tautonia</taxon>
    </lineage>
</organism>
<gene>
    <name evidence="6" type="ORF">TsocGM_23950</name>
</gene>
<dbReference type="SUPFAM" id="SSF48371">
    <property type="entry name" value="ARM repeat"/>
    <property type="match status" value="1"/>
</dbReference>
<reference evidence="6 7" key="1">
    <citation type="submission" date="2018-12" db="EMBL/GenBank/DDBJ databases">
        <authorList>
            <person name="Toschakov S.V."/>
        </authorList>
    </citation>
    <scope>NUCLEOTIDE SEQUENCE [LARGE SCALE GENOMIC DNA]</scope>
    <source>
        <strain evidence="6 7">GM2012</strain>
    </source>
</reference>
<dbReference type="InterPro" id="IPR011042">
    <property type="entry name" value="6-blade_b-propeller_TolB-like"/>
</dbReference>
<dbReference type="Gene3D" id="2.120.10.30">
    <property type="entry name" value="TolB, C-terminal domain"/>
    <property type="match status" value="1"/>
</dbReference>
<dbReference type="InterPro" id="IPR013427">
    <property type="entry name" value="Haem-bd_dom_put"/>
</dbReference>
<evidence type="ECO:0000313" key="7">
    <source>
        <dbReference type="Proteomes" id="UP000280296"/>
    </source>
</evidence>
<dbReference type="Proteomes" id="UP000280296">
    <property type="component" value="Unassembled WGS sequence"/>
</dbReference>
<name>A0A432MCQ8_9BACT</name>
<feature type="domain" description="Cytochrome c" evidence="5">
    <location>
        <begin position="864"/>
        <end position="997"/>
    </location>
</feature>